<dbReference type="EMBL" id="BSXT01000396">
    <property type="protein sequence ID" value="GMF26440.1"/>
    <property type="molecule type" value="Genomic_DNA"/>
</dbReference>
<dbReference type="OrthoDB" id="96535at2759"/>
<sequence length="186" mass="21255">MDALRPLVRVAMPAVTAATTKLNSDGDAEMTVPQSVYEYIGPPKLVDWDHASLVKWRTAREQYEENIHERCEWKGEDYTAVVRSVRSAVDADMMMFLATYEIGTDKSQTTDEDIMVKVMERCETNNRDYLANPTALFTQNLKMHWMVKDVPDRVATCFRQIIADNGFHEHLGRGSPSDDDYVALMK</sequence>
<accession>A0A9W6U6T4</accession>
<gene>
    <name evidence="1" type="ORF">Pfra01_000499500</name>
</gene>
<reference evidence="1" key="1">
    <citation type="submission" date="2023-04" db="EMBL/GenBank/DDBJ databases">
        <title>Phytophthora fragariaefolia NBRC 109709.</title>
        <authorList>
            <person name="Ichikawa N."/>
            <person name="Sato H."/>
            <person name="Tonouchi N."/>
        </authorList>
    </citation>
    <scope>NUCLEOTIDE SEQUENCE</scope>
    <source>
        <strain evidence="1">NBRC 109709</strain>
    </source>
</reference>
<keyword evidence="2" id="KW-1185">Reference proteome</keyword>
<evidence type="ECO:0000313" key="1">
    <source>
        <dbReference type="EMBL" id="GMF26440.1"/>
    </source>
</evidence>
<dbReference type="AlphaFoldDB" id="A0A9W6U6T4"/>
<name>A0A9W6U6T4_9STRA</name>
<evidence type="ECO:0000313" key="2">
    <source>
        <dbReference type="Proteomes" id="UP001165121"/>
    </source>
</evidence>
<proteinExistence type="predicted"/>
<comment type="caution">
    <text evidence="1">The sequence shown here is derived from an EMBL/GenBank/DDBJ whole genome shotgun (WGS) entry which is preliminary data.</text>
</comment>
<dbReference type="Proteomes" id="UP001165121">
    <property type="component" value="Unassembled WGS sequence"/>
</dbReference>
<organism evidence="1 2">
    <name type="scientific">Phytophthora fragariaefolia</name>
    <dbReference type="NCBI Taxonomy" id="1490495"/>
    <lineage>
        <taxon>Eukaryota</taxon>
        <taxon>Sar</taxon>
        <taxon>Stramenopiles</taxon>
        <taxon>Oomycota</taxon>
        <taxon>Peronosporomycetes</taxon>
        <taxon>Peronosporales</taxon>
        <taxon>Peronosporaceae</taxon>
        <taxon>Phytophthora</taxon>
    </lineage>
</organism>
<protein>
    <submittedName>
        <fullName evidence="1">Unnamed protein product</fullName>
    </submittedName>
</protein>